<dbReference type="GeneID" id="20199735"/>
<dbReference type="KEGG" id="hro:HELRODRAFT_162758"/>
<dbReference type="Proteomes" id="UP000015101">
    <property type="component" value="Unassembled WGS sequence"/>
</dbReference>
<evidence type="ECO:0000313" key="3">
    <source>
        <dbReference type="Proteomes" id="UP000015101"/>
    </source>
</evidence>
<dbReference type="HOGENOM" id="CLU_1246568_0_0_1"/>
<evidence type="ECO:0000313" key="1">
    <source>
        <dbReference type="EMBL" id="ESN99242.1"/>
    </source>
</evidence>
<dbReference type="EMBL" id="KB097143">
    <property type="protein sequence ID" value="ESN99242.1"/>
    <property type="molecule type" value="Genomic_DNA"/>
</dbReference>
<evidence type="ECO:0000313" key="2">
    <source>
        <dbReference type="EnsemblMetazoa" id="HelroP162758"/>
    </source>
</evidence>
<dbReference type="EMBL" id="AMQM01001163">
    <property type="status" value="NOT_ANNOTATED_CDS"/>
    <property type="molecule type" value="Genomic_DNA"/>
</dbReference>
<reference evidence="1 3" key="2">
    <citation type="journal article" date="2013" name="Nature">
        <title>Insights into bilaterian evolution from three spiralian genomes.</title>
        <authorList>
            <person name="Simakov O."/>
            <person name="Marletaz F."/>
            <person name="Cho S.J."/>
            <person name="Edsinger-Gonzales E."/>
            <person name="Havlak P."/>
            <person name="Hellsten U."/>
            <person name="Kuo D.H."/>
            <person name="Larsson T."/>
            <person name="Lv J."/>
            <person name="Arendt D."/>
            <person name="Savage R."/>
            <person name="Osoegawa K."/>
            <person name="de Jong P."/>
            <person name="Grimwood J."/>
            <person name="Chapman J.A."/>
            <person name="Shapiro H."/>
            <person name="Aerts A."/>
            <person name="Otillar R.P."/>
            <person name="Terry A.Y."/>
            <person name="Boore J.L."/>
            <person name="Grigoriev I.V."/>
            <person name="Lindberg D.R."/>
            <person name="Seaver E.C."/>
            <person name="Weisblat D.A."/>
            <person name="Putnam N.H."/>
            <person name="Rokhsar D.S."/>
        </authorList>
    </citation>
    <scope>NUCLEOTIDE SEQUENCE</scope>
</reference>
<dbReference type="AlphaFoldDB" id="T1ET35"/>
<keyword evidence="3" id="KW-1185">Reference proteome</keyword>
<dbReference type="EMBL" id="AMQM01001162">
    <property type="status" value="NOT_ANNOTATED_CDS"/>
    <property type="molecule type" value="Genomic_DNA"/>
</dbReference>
<accession>T1ET35</accession>
<gene>
    <name evidence="2" type="primary">20199735</name>
    <name evidence="1" type="ORF">HELRODRAFT_162758</name>
</gene>
<name>T1ET35_HELRO</name>
<proteinExistence type="predicted"/>
<dbReference type="EnsemblMetazoa" id="HelroT162758">
    <property type="protein sequence ID" value="HelroP162758"/>
    <property type="gene ID" value="HelroG162758"/>
</dbReference>
<sequence>MCQNVLPSKRHIKDTDDNFLSNSMVSCEKIKMTDSSREPIPIQKISTSLNASTPEATSKPQPLDCNSDDDCDDYNEQKILNNVNDVSYNMLSSSLSNLKISCEDSGSLQNEREVESLTYVNTLLNRQRVAKITFRDEKAIKDDSTSINHLEVPSKPPSKLKWKGNLVHVLDDADDSNSPNKKCKEEFNSGTRSLHSPAPLRNFKSIINLVDGLITIRISTND</sequence>
<dbReference type="RefSeq" id="XP_009023113.1">
    <property type="nucleotide sequence ID" value="XM_009024865.1"/>
</dbReference>
<organism evidence="2 3">
    <name type="scientific">Helobdella robusta</name>
    <name type="common">Californian leech</name>
    <dbReference type="NCBI Taxonomy" id="6412"/>
    <lineage>
        <taxon>Eukaryota</taxon>
        <taxon>Metazoa</taxon>
        <taxon>Spiralia</taxon>
        <taxon>Lophotrochozoa</taxon>
        <taxon>Annelida</taxon>
        <taxon>Clitellata</taxon>
        <taxon>Hirudinea</taxon>
        <taxon>Rhynchobdellida</taxon>
        <taxon>Glossiphoniidae</taxon>
        <taxon>Helobdella</taxon>
    </lineage>
</organism>
<dbReference type="CTD" id="20199735"/>
<dbReference type="EMBL" id="AMQM01001161">
    <property type="status" value="NOT_ANNOTATED_CDS"/>
    <property type="molecule type" value="Genomic_DNA"/>
</dbReference>
<dbReference type="InParanoid" id="T1ET35"/>
<protein>
    <submittedName>
        <fullName evidence="1 2">Uncharacterized protein</fullName>
    </submittedName>
</protein>
<reference evidence="2" key="3">
    <citation type="submission" date="2015-06" db="UniProtKB">
        <authorList>
            <consortium name="EnsemblMetazoa"/>
        </authorList>
    </citation>
    <scope>IDENTIFICATION</scope>
</reference>
<reference evidence="3" key="1">
    <citation type="submission" date="2012-12" db="EMBL/GenBank/DDBJ databases">
        <authorList>
            <person name="Hellsten U."/>
            <person name="Grimwood J."/>
            <person name="Chapman J.A."/>
            <person name="Shapiro H."/>
            <person name="Aerts A."/>
            <person name="Otillar R.P."/>
            <person name="Terry A.Y."/>
            <person name="Boore J.L."/>
            <person name="Simakov O."/>
            <person name="Marletaz F."/>
            <person name="Cho S.-J."/>
            <person name="Edsinger-Gonzales E."/>
            <person name="Havlak P."/>
            <person name="Kuo D.-H."/>
            <person name="Larsson T."/>
            <person name="Lv J."/>
            <person name="Arendt D."/>
            <person name="Savage R."/>
            <person name="Osoegawa K."/>
            <person name="de Jong P."/>
            <person name="Lindberg D.R."/>
            <person name="Seaver E.C."/>
            <person name="Weisblat D.A."/>
            <person name="Putnam N.H."/>
            <person name="Grigoriev I.V."/>
            <person name="Rokhsar D.S."/>
        </authorList>
    </citation>
    <scope>NUCLEOTIDE SEQUENCE</scope>
</reference>